<evidence type="ECO:0000256" key="1">
    <source>
        <dbReference type="SAM" id="SignalP"/>
    </source>
</evidence>
<proteinExistence type="predicted"/>
<accession>A0A0F5L2I0</accession>
<reference evidence="2 3" key="1">
    <citation type="submission" date="2015-03" db="EMBL/GenBank/DDBJ databases">
        <authorList>
            <person name="Hassan Y.I."/>
            <person name="Lepp D."/>
            <person name="Zhou T."/>
        </authorList>
    </citation>
    <scope>NUCLEOTIDE SEQUENCE [LARGE SCALE GENOMIC DNA]</scope>
    <source>
        <strain evidence="2 3">GH2-10</strain>
    </source>
</reference>
<name>A0A0F5L2I0_9HYPH</name>
<protein>
    <submittedName>
        <fullName evidence="2">Uncharacterized protein</fullName>
    </submittedName>
</protein>
<comment type="caution">
    <text evidence="2">The sequence shown here is derived from an EMBL/GenBank/DDBJ whole genome shotgun (WGS) entry which is preliminary data.</text>
</comment>
<feature type="signal peptide" evidence="1">
    <location>
        <begin position="1"/>
        <end position="22"/>
    </location>
</feature>
<dbReference type="Proteomes" id="UP000033514">
    <property type="component" value="Unassembled WGS sequence"/>
</dbReference>
<dbReference type="AlphaFoldDB" id="A0A0F5L2I0"/>
<keyword evidence="3" id="KW-1185">Reference proteome</keyword>
<evidence type="ECO:0000313" key="2">
    <source>
        <dbReference type="EMBL" id="KKB76606.1"/>
    </source>
</evidence>
<keyword evidence="1" id="KW-0732">Signal</keyword>
<organism evidence="2 3">
    <name type="scientific">Devosia soli</name>
    <dbReference type="NCBI Taxonomy" id="361041"/>
    <lineage>
        <taxon>Bacteria</taxon>
        <taxon>Pseudomonadati</taxon>
        <taxon>Pseudomonadota</taxon>
        <taxon>Alphaproteobacteria</taxon>
        <taxon>Hyphomicrobiales</taxon>
        <taxon>Devosiaceae</taxon>
        <taxon>Devosia</taxon>
    </lineage>
</organism>
<dbReference type="RefSeq" id="WP_046144393.1">
    <property type="nucleotide sequence ID" value="NZ_LAJG01000042.1"/>
</dbReference>
<dbReference type="PATRIC" id="fig|361041.3.peg.2947"/>
<evidence type="ECO:0000313" key="3">
    <source>
        <dbReference type="Proteomes" id="UP000033514"/>
    </source>
</evidence>
<dbReference type="STRING" id="361041.VW35_17710"/>
<dbReference type="OrthoDB" id="1144014at2"/>
<sequence>MFARLPLTALSLVLIAVSPVLAKDKTADPAPAVAETVTCEGVFGRTSSDALVKETFGAENVKTGIVYGAEGMEVMATTVYPDDPQRTMEFSWWDEDKLEYLGSVELSPSQQTPTGVRIGMTVAEVEKINGAPFTVGGFWWDYGGNANFEKGTLVNSEDGCGFWIRFAPNDEYPSDLNVDAVSGEVTVSSSEPLLKTLDVRVQSISVGYPYPEELPPQDY</sequence>
<gene>
    <name evidence="2" type="ORF">VW35_17710</name>
</gene>
<dbReference type="EMBL" id="LAJG01000042">
    <property type="protein sequence ID" value="KKB76606.1"/>
    <property type="molecule type" value="Genomic_DNA"/>
</dbReference>
<feature type="chain" id="PRO_5002491519" evidence="1">
    <location>
        <begin position="23"/>
        <end position="219"/>
    </location>
</feature>